<dbReference type="EMBL" id="FMZZ01000012">
    <property type="protein sequence ID" value="SDD50452.1"/>
    <property type="molecule type" value="Genomic_DNA"/>
</dbReference>
<protein>
    <recommendedName>
        <fullName evidence="4">Peptidase inhibitor family I36</fullName>
    </recommendedName>
</protein>
<evidence type="ECO:0000313" key="3">
    <source>
        <dbReference type="Proteomes" id="UP000199501"/>
    </source>
</evidence>
<name>A0A1G6VA29_9PSEU</name>
<evidence type="ECO:0000256" key="1">
    <source>
        <dbReference type="SAM" id="SignalP"/>
    </source>
</evidence>
<evidence type="ECO:0008006" key="4">
    <source>
        <dbReference type="Google" id="ProtNLM"/>
    </source>
</evidence>
<keyword evidence="3" id="KW-1185">Reference proteome</keyword>
<sequence>MATKKTARALAALAATAALTTTVAATPAAATAESGKDCGWYTCVSVDSTGLRVNSMRGYVTGTDPTKNFYGFYRFFIGSWKSDSSTGRWWTYSEDVVVIPPQTTWPNGTLACMVPMQQNTFDDGFHELERPHCVTLRP</sequence>
<organism evidence="2 3">
    <name type="scientific">Actinokineospora iranica</name>
    <dbReference type="NCBI Taxonomy" id="1271860"/>
    <lineage>
        <taxon>Bacteria</taxon>
        <taxon>Bacillati</taxon>
        <taxon>Actinomycetota</taxon>
        <taxon>Actinomycetes</taxon>
        <taxon>Pseudonocardiales</taxon>
        <taxon>Pseudonocardiaceae</taxon>
        <taxon>Actinokineospora</taxon>
    </lineage>
</organism>
<keyword evidence="1" id="KW-0732">Signal</keyword>
<feature type="signal peptide" evidence="1">
    <location>
        <begin position="1"/>
        <end position="24"/>
    </location>
</feature>
<reference evidence="3" key="1">
    <citation type="submission" date="2016-10" db="EMBL/GenBank/DDBJ databases">
        <authorList>
            <person name="Varghese N."/>
            <person name="Submissions S."/>
        </authorList>
    </citation>
    <scope>NUCLEOTIDE SEQUENCE [LARGE SCALE GENOMIC DNA]</scope>
    <source>
        <strain evidence="3">IBRC-M 10403</strain>
    </source>
</reference>
<dbReference type="STRING" id="1271860.SAMN05216174_11219"/>
<dbReference type="AlphaFoldDB" id="A0A1G6VA29"/>
<feature type="chain" id="PRO_5038751240" description="Peptidase inhibitor family I36" evidence="1">
    <location>
        <begin position="25"/>
        <end position="138"/>
    </location>
</feature>
<dbReference type="RefSeq" id="WP_091454413.1">
    <property type="nucleotide sequence ID" value="NZ_FMZZ01000012.1"/>
</dbReference>
<dbReference type="Proteomes" id="UP000199501">
    <property type="component" value="Unassembled WGS sequence"/>
</dbReference>
<gene>
    <name evidence="2" type="ORF">SAMN05216174_11219</name>
</gene>
<proteinExistence type="predicted"/>
<evidence type="ECO:0000313" key="2">
    <source>
        <dbReference type="EMBL" id="SDD50452.1"/>
    </source>
</evidence>
<accession>A0A1G6VA29</accession>